<dbReference type="SUPFAM" id="SSF50978">
    <property type="entry name" value="WD40 repeat-like"/>
    <property type="match status" value="1"/>
</dbReference>
<evidence type="ECO:0000313" key="8">
    <source>
        <dbReference type="Proteomes" id="UP001174909"/>
    </source>
</evidence>
<dbReference type="Proteomes" id="UP001174909">
    <property type="component" value="Unassembled WGS sequence"/>
</dbReference>
<dbReference type="InterPro" id="IPR003131">
    <property type="entry name" value="T1-type_BTB"/>
</dbReference>
<evidence type="ECO:0000256" key="2">
    <source>
        <dbReference type="ARBA" id="ARBA00022553"/>
    </source>
</evidence>
<dbReference type="Pfam" id="PF02214">
    <property type="entry name" value="BTB_2"/>
    <property type="match status" value="1"/>
</dbReference>
<dbReference type="PROSITE" id="PS50097">
    <property type="entry name" value="BTB"/>
    <property type="match status" value="1"/>
</dbReference>
<dbReference type="CDD" id="cd18363">
    <property type="entry name" value="BTB_POZ_KCTD3-like"/>
    <property type="match status" value="1"/>
</dbReference>
<dbReference type="InterPro" id="IPR011333">
    <property type="entry name" value="SKP1/BTB/POZ_sf"/>
</dbReference>
<accession>A0AA35SFM9</accession>
<feature type="compositionally biased region" description="Basic and acidic residues" evidence="5">
    <location>
        <begin position="842"/>
        <end position="851"/>
    </location>
</feature>
<dbReference type="PANTHER" id="PTHR15859">
    <property type="entry name" value="SETA BINDING PROTEIN 1"/>
    <property type="match status" value="1"/>
</dbReference>
<evidence type="ECO:0000256" key="4">
    <source>
        <dbReference type="ARBA" id="ARBA00022737"/>
    </source>
</evidence>
<dbReference type="GO" id="GO:0051260">
    <property type="term" value="P:protein homooligomerization"/>
    <property type="evidence" value="ECO:0007669"/>
    <property type="project" value="InterPro"/>
</dbReference>
<dbReference type="InterPro" id="IPR015943">
    <property type="entry name" value="WD40/YVTN_repeat-like_dom_sf"/>
</dbReference>
<feature type="compositionally biased region" description="Low complexity" evidence="5">
    <location>
        <begin position="854"/>
        <end position="874"/>
    </location>
</feature>
<dbReference type="InterPro" id="IPR036322">
    <property type="entry name" value="WD40_repeat_dom_sf"/>
</dbReference>
<sequence length="880" mass="95779">MADSTASGAETGGKGEAELSKMDAGDVPVAKDYAFGDIVTLNVGGKRFSTSRQTLSWVPDSFFSSLMSGRIPSLRDETGAIFIDRDPEVFVPILHYLRTKTVNCRHIDLKTLRHEAEFYGVLPLAKRLGVCEEAETGNCGNILFYSMLHPPVFEQSTPLSDSLPLPKLGSKVDFSKQVIQLTGHGNYLAVAYNHCICVLGVKESRGWEVVFTSPLLDKPPQRIALRVMGHGVPRGPLLAAALGFEVKVWSCLPQPRALASFDMKIPVDGLFFTGIQLVTISNTGRVAIWQSVQQHWQQQEVAPICSYDTGASFLLLGCSNGCIYYIDMEKFPVRMKDNDLLVTEMFEDPNKDPITALSIFYQPNHFSSSDENWMEVAYGTQSGRVVVVVRHPENIGHAPQVFQSYHVHTCPILRVVLGEKHLISVCAENHVRSWTVTRFRGRISTQPGSVPISSFKVLSLDGPHSLFYPINSIGPFGDLDEEQVFVQRIIPETDTIFVRLSSDGKRVCVIKSVDASNITTYCVHECEAANRIGMRSRRFVFTGHTNGAIQVWDLTTALELSKHNQDLNSGGPTQEELLEQLQKCDISASRVSSVVSSRAPSPSPSLMSIMYPGLKPPTQAASTPTALLRNLGPLPPNNLFQPIRRNSATGSNLSLSTAAVQVATPPVLNLHEDRSENGDRAGGEDDGVLRQPQPIAEYTIAESAENQRSASDDRLSNSGVEAGNTDDPGCQSQPRQHRLEKVKPTSGAAGLAHQRTRSNEIDYISGTVPARSGPSRASLPSPPGTGFGISRAFRPVSAGGSTNMDSTSFSEAFSYMLLQSRDGSSGRNLTGSESSRLLLESSRVKTSEHIARVSSEGQPMSLSSSPSRLSPARLDGNVEP</sequence>
<feature type="compositionally biased region" description="Polar residues" evidence="5">
    <location>
        <begin position="821"/>
        <end position="831"/>
    </location>
</feature>
<evidence type="ECO:0000259" key="6">
    <source>
        <dbReference type="PROSITE" id="PS50097"/>
    </source>
</evidence>
<dbReference type="FunFam" id="3.30.710.10:FF:000038">
    <property type="entry name" value="BTB/POZ domain-containing protein KCTD3 isoform X1"/>
    <property type="match status" value="1"/>
</dbReference>
<evidence type="ECO:0000256" key="3">
    <source>
        <dbReference type="ARBA" id="ARBA00022574"/>
    </source>
</evidence>
<dbReference type="SMART" id="SM00225">
    <property type="entry name" value="BTB"/>
    <property type="match status" value="1"/>
</dbReference>
<comment type="similarity">
    <text evidence="1">Belongs to the KCTD3 family.</text>
</comment>
<evidence type="ECO:0000313" key="7">
    <source>
        <dbReference type="EMBL" id="CAI8028007.1"/>
    </source>
</evidence>
<name>A0AA35SFM9_GEOBA</name>
<feature type="compositionally biased region" description="Basic and acidic residues" evidence="5">
    <location>
        <begin position="670"/>
        <end position="683"/>
    </location>
</feature>
<dbReference type="PANTHER" id="PTHR15859:SF1">
    <property type="entry name" value="BTB DOMAIN-CONTAINING PROTEIN"/>
    <property type="match status" value="1"/>
</dbReference>
<keyword evidence="3" id="KW-0853">WD repeat</keyword>
<reference evidence="7" key="1">
    <citation type="submission" date="2023-03" db="EMBL/GenBank/DDBJ databases">
        <authorList>
            <person name="Steffen K."/>
            <person name="Cardenas P."/>
        </authorList>
    </citation>
    <scope>NUCLEOTIDE SEQUENCE</scope>
</reference>
<feature type="region of interest" description="Disordered" evidence="5">
    <location>
        <begin position="1"/>
        <end position="20"/>
    </location>
</feature>
<dbReference type="Gene3D" id="3.30.710.10">
    <property type="entry name" value="Potassium Channel Kv1.1, Chain A"/>
    <property type="match status" value="1"/>
</dbReference>
<feature type="domain" description="BTB" evidence="6">
    <location>
        <begin position="37"/>
        <end position="106"/>
    </location>
</feature>
<dbReference type="SUPFAM" id="SSF54695">
    <property type="entry name" value="POZ domain"/>
    <property type="match status" value="1"/>
</dbReference>
<comment type="caution">
    <text evidence="7">The sequence shown here is derived from an EMBL/GenBank/DDBJ whole genome shotgun (WGS) entry which is preliminary data.</text>
</comment>
<feature type="region of interest" description="Disordered" evidence="5">
    <location>
        <begin position="664"/>
        <end position="788"/>
    </location>
</feature>
<organism evidence="7 8">
    <name type="scientific">Geodia barretti</name>
    <name type="common">Barrett's horny sponge</name>
    <dbReference type="NCBI Taxonomy" id="519541"/>
    <lineage>
        <taxon>Eukaryota</taxon>
        <taxon>Metazoa</taxon>
        <taxon>Porifera</taxon>
        <taxon>Demospongiae</taxon>
        <taxon>Heteroscleromorpha</taxon>
        <taxon>Tetractinellida</taxon>
        <taxon>Astrophorina</taxon>
        <taxon>Geodiidae</taxon>
        <taxon>Geodia</taxon>
    </lineage>
</organism>
<dbReference type="InterPro" id="IPR047876">
    <property type="entry name" value="SHKBP1/KCTD3"/>
</dbReference>
<feature type="region of interest" description="Disordered" evidence="5">
    <location>
        <begin position="821"/>
        <end position="880"/>
    </location>
</feature>
<evidence type="ECO:0000256" key="5">
    <source>
        <dbReference type="SAM" id="MobiDB-lite"/>
    </source>
</evidence>
<evidence type="ECO:0000256" key="1">
    <source>
        <dbReference type="ARBA" id="ARBA00009572"/>
    </source>
</evidence>
<protein>
    <submittedName>
        <fullName evidence="7">BTB/POZ domain-containing protein KCTD3</fullName>
    </submittedName>
</protein>
<dbReference type="Gene3D" id="2.130.10.10">
    <property type="entry name" value="YVTN repeat-like/Quinoprotein amine dehydrogenase"/>
    <property type="match status" value="1"/>
</dbReference>
<dbReference type="AlphaFoldDB" id="A0AA35SFM9"/>
<proteinExistence type="inferred from homology"/>
<keyword evidence="8" id="KW-1185">Reference proteome</keyword>
<dbReference type="InterPro" id="IPR000210">
    <property type="entry name" value="BTB/POZ_dom"/>
</dbReference>
<gene>
    <name evidence="7" type="ORF">GBAR_LOCUS15966</name>
</gene>
<keyword evidence="4" id="KW-0677">Repeat</keyword>
<feature type="compositionally biased region" description="Low complexity" evidence="5">
    <location>
        <begin position="832"/>
        <end position="841"/>
    </location>
</feature>
<keyword evidence="2" id="KW-0597">Phosphoprotein</keyword>
<dbReference type="EMBL" id="CASHTH010002313">
    <property type="protein sequence ID" value="CAI8028007.1"/>
    <property type="molecule type" value="Genomic_DNA"/>
</dbReference>